<evidence type="ECO:0000259" key="4">
    <source>
        <dbReference type="Pfam" id="PF02576"/>
    </source>
</evidence>
<protein>
    <recommendedName>
        <fullName evidence="3">Ribosome maturation factor RimP</fullName>
    </recommendedName>
</protein>
<reference evidence="6 7" key="1">
    <citation type="submission" date="2016-10" db="EMBL/GenBank/DDBJ databases">
        <authorList>
            <person name="de Groot N.N."/>
        </authorList>
    </citation>
    <scope>NUCLEOTIDE SEQUENCE [LARGE SCALE GENOMIC DNA]</scope>
    <source>
        <strain evidence="7">L7-484,KACC 16230,DSM 25025</strain>
    </source>
</reference>
<dbReference type="InterPro" id="IPR036847">
    <property type="entry name" value="RimP_C_sf"/>
</dbReference>
<keyword evidence="7" id="KW-1185">Reference proteome</keyword>
<dbReference type="SUPFAM" id="SSF74942">
    <property type="entry name" value="YhbC-like, C-terminal domain"/>
    <property type="match status" value="1"/>
</dbReference>
<sequence length="211" mass="23028">MTETAAVAVQAQTEPEKRLIVEQGLEARVAAVVEPVIEQLGYRLVRVRVSAMNGTTLQIMAERPDGTMTVEDCETISRGLSPVLDVDDPMDRAYHLEISSPGIDRPLVRRGDFQSWAGHLLKLETNRLLSGRKRFRGRVTAVEGDTIHLARDGVAGDEEAVAEIPLDAVAEARLILTDELIQASLKADKLARRARGQVVEDDAGEDADASH</sequence>
<dbReference type="Proteomes" id="UP000198793">
    <property type="component" value="Unassembled WGS sequence"/>
</dbReference>
<proteinExistence type="inferred from homology"/>
<dbReference type="STRING" id="1166073.SAMN05192530_105200"/>
<dbReference type="Pfam" id="PF02576">
    <property type="entry name" value="RimP_N"/>
    <property type="match status" value="1"/>
</dbReference>
<evidence type="ECO:0000259" key="5">
    <source>
        <dbReference type="Pfam" id="PF17384"/>
    </source>
</evidence>
<accession>A0A1H0IK60</accession>
<comment type="subcellular location">
    <subcellularLocation>
        <location evidence="3">Cytoplasm</location>
    </subcellularLocation>
</comment>
<gene>
    <name evidence="3" type="primary">rimP</name>
    <name evidence="6" type="ORF">SAMN05192530_105200</name>
</gene>
<dbReference type="RefSeq" id="WP_090673785.1">
    <property type="nucleotide sequence ID" value="NZ_FNIT01000005.1"/>
</dbReference>
<organism evidence="6 7">
    <name type="scientific">Aureimonas jatrophae</name>
    <dbReference type="NCBI Taxonomy" id="1166073"/>
    <lineage>
        <taxon>Bacteria</taxon>
        <taxon>Pseudomonadati</taxon>
        <taxon>Pseudomonadota</taxon>
        <taxon>Alphaproteobacteria</taxon>
        <taxon>Hyphomicrobiales</taxon>
        <taxon>Aurantimonadaceae</taxon>
        <taxon>Aureimonas</taxon>
    </lineage>
</organism>
<dbReference type="InterPro" id="IPR035956">
    <property type="entry name" value="RimP_N_sf"/>
</dbReference>
<comment type="similarity">
    <text evidence="3">Belongs to the RimP family.</text>
</comment>
<evidence type="ECO:0000313" key="7">
    <source>
        <dbReference type="Proteomes" id="UP000198793"/>
    </source>
</evidence>
<name>A0A1H0IK60_9HYPH</name>
<keyword evidence="1 3" id="KW-0963">Cytoplasm</keyword>
<dbReference type="GO" id="GO:0000028">
    <property type="term" value="P:ribosomal small subunit assembly"/>
    <property type="evidence" value="ECO:0007669"/>
    <property type="project" value="TreeGrafter"/>
</dbReference>
<dbReference type="NCBIfam" id="NF000932">
    <property type="entry name" value="PRK00092.2-5"/>
    <property type="match status" value="1"/>
</dbReference>
<dbReference type="OrthoDB" id="9805006at2"/>
<evidence type="ECO:0000256" key="1">
    <source>
        <dbReference type="ARBA" id="ARBA00022490"/>
    </source>
</evidence>
<feature type="domain" description="Ribosome maturation factor RimP N-terminal" evidence="4">
    <location>
        <begin position="33"/>
        <end position="104"/>
    </location>
</feature>
<dbReference type="InterPro" id="IPR003728">
    <property type="entry name" value="Ribosome_maturation_RimP"/>
</dbReference>
<dbReference type="Gene3D" id="2.30.30.180">
    <property type="entry name" value="Ribosome maturation factor RimP, C-terminal domain"/>
    <property type="match status" value="1"/>
</dbReference>
<feature type="domain" description="Ribosome maturation factor RimP C-terminal" evidence="5">
    <location>
        <begin position="107"/>
        <end position="177"/>
    </location>
</feature>
<comment type="function">
    <text evidence="3">Required for maturation of 30S ribosomal subunits.</text>
</comment>
<dbReference type="Pfam" id="PF17384">
    <property type="entry name" value="DUF150_C"/>
    <property type="match status" value="1"/>
</dbReference>
<dbReference type="CDD" id="cd01734">
    <property type="entry name" value="YlxS_C"/>
    <property type="match status" value="1"/>
</dbReference>
<dbReference type="PANTHER" id="PTHR33867:SF1">
    <property type="entry name" value="RIBOSOME MATURATION FACTOR RIMP"/>
    <property type="match status" value="1"/>
</dbReference>
<dbReference type="HAMAP" id="MF_01077">
    <property type="entry name" value="RimP"/>
    <property type="match status" value="1"/>
</dbReference>
<dbReference type="PANTHER" id="PTHR33867">
    <property type="entry name" value="RIBOSOME MATURATION FACTOR RIMP"/>
    <property type="match status" value="1"/>
</dbReference>
<dbReference type="InterPro" id="IPR028998">
    <property type="entry name" value="RimP_C"/>
</dbReference>
<dbReference type="InterPro" id="IPR028989">
    <property type="entry name" value="RimP_N"/>
</dbReference>
<dbReference type="SUPFAM" id="SSF75420">
    <property type="entry name" value="YhbC-like, N-terminal domain"/>
    <property type="match status" value="1"/>
</dbReference>
<dbReference type="EMBL" id="FNIT01000005">
    <property type="protein sequence ID" value="SDO31854.1"/>
    <property type="molecule type" value="Genomic_DNA"/>
</dbReference>
<evidence type="ECO:0000256" key="3">
    <source>
        <dbReference type="HAMAP-Rule" id="MF_01077"/>
    </source>
</evidence>
<keyword evidence="2 3" id="KW-0690">Ribosome biogenesis</keyword>
<dbReference type="GO" id="GO:0005829">
    <property type="term" value="C:cytosol"/>
    <property type="evidence" value="ECO:0007669"/>
    <property type="project" value="TreeGrafter"/>
</dbReference>
<dbReference type="AlphaFoldDB" id="A0A1H0IK60"/>
<evidence type="ECO:0000313" key="6">
    <source>
        <dbReference type="EMBL" id="SDO31854.1"/>
    </source>
</evidence>
<dbReference type="GO" id="GO:0006412">
    <property type="term" value="P:translation"/>
    <property type="evidence" value="ECO:0007669"/>
    <property type="project" value="TreeGrafter"/>
</dbReference>
<evidence type="ECO:0000256" key="2">
    <source>
        <dbReference type="ARBA" id="ARBA00022517"/>
    </source>
</evidence>
<dbReference type="Gene3D" id="3.30.300.70">
    <property type="entry name" value="RimP-like superfamily, N-terminal"/>
    <property type="match status" value="1"/>
</dbReference>